<dbReference type="GO" id="GO:0016787">
    <property type="term" value="F:hydrolase activity"/>
    <property type="evidence" value="ECO:0007669"/>
    <property type="project" value="UniProtKB-KW"/>
</dbReference>
<comment type="caution">
    <text evidence="2">The sequence shown here is derived from an EMBL/GenBank/DDBJ whole genome shotgun (WGS) entry which is preliminary data.</text>
</comment>
<dbReference type="Pfam" id="PF00561">
    <property type="entry name" value="Abhydrolase_1"/>
    <property type="match status" value="1"/>
</dbReference>
<gene>
    <name evidence="2" type="ORF">FV139_14805</name>
</gene>
<keyword evidence="3" id="KW-1185">Reference proteome</keyword>
<dbReference type="PANTHER" id="PTHR43194:SF5">
    <property type="entry name" value="PIMELOYL-[ACYL-CARRIER PROTEIN] METHYL ESTER ESTERASE"/>
    <property type="match status" value="1"/>
</dbReference>
<feature type="domain" description="AB hydrolase-1" evidence="1">
    <location>
        <begin position="22"/>
        <end position="251"/>
    </location>
</feature>
<accession>A0A5C8ZWL3</accession>
<dbReference type="SUPFAM" id="SSF53474">
    <property type="entry name" value="alpha/beta-Hydrolases"/>
    <property type="match status" value="1"/>
</dbReference>
<dbReference type="InterPro" id="IPR029058">
    <property type="entry name" value="AB_hydrolase_fold"/>
</dbReference>
<organism evidence="2 3">
    <name type="scientific">Parahaliea maris</name>
    <dbReference type="NCBI Taxonomy" id="2716870"/>
    <lineage>
        <taxon>Bacteria</taxon>
        <taxon>Pseudomonadati</taxon>
        <taxon>Pseudomonadota</taxon>
        <taxon>Gammaproteobacteria</taxon>
        <taxon>Cellvibrionales</taxon>
        <taxon>Halieaceae</taxon>
        <taxon>Parahaliea</taxon>
    </lineage>
</organism>
<evidence type="ECO:0000313" key="2">
    <source>
        <dbReference type="EMBL" id="TXS91992.1"/>
    </source>
</evidence>
<proteinExistence type="predicted"/>
<evidence type="ECO:0000313" key="3">
    <source>
        <dbReference type="Proteomes" id="UP000321039"/>
    </source>
</evidence>
<keyword evidence="2" id="KW-0378">Hydrolase</keyword>
<protein>
    <submittedName>
        <fullName evidence="2">Alpha/beta fold hydrolase</fullName>
    </submittedName>
</protein>
<sequence length="266" mass="29232">MKKGYVDLPEGQVHYISAGQGPALLLFHQAPMSAEEWTDIIPVLSAHFTVIAPDMMGHGNSDTPDHEYEMADYAATVLRLMDALGVEDAVVCGNHSGGALATAITLAAPERVRKLIVSCEMLISAEQISTFLDGLKSKPLSRELPMDEPGQFLVDAWERYKALAPTADADTRFLPFVIGQKSRLRPYDAHFAVLRWMSEAEWIAQVECPTLVVGAEHDLFFNQALMETTPSRVPQGTFEVIRDAGALSTFEQPAAWSDAILRFALD</sequence>
<dbReference type="InterPro" id="IPR000073">
    <property type="entry name" value="AB_hydrolase_1"/>
</dbReference>
<dbReference type="AlphaFoldDB" id="A0A5C8ZWL3"/>
<evidence type="ECO:0000259" key="1">
    <source>
        <dbReference type="Pfam" id="PF00561"/>
    </source>
</evidence>
<dbReference type="EMBL" id="VRZA01000005">
    <property type="protein sequence ID" value="TXS91992.1"/>
    <property type="molecule type" value="Genomic_DNA"/>
</dbReference>
<dbReference type="PRINTS" id="PR00111">
    <property type="entry name" value="ABHYDROLASE"/>
</dbReference>
<dbReference type="Gene3D" id="3.40.50.1820">
    <property type="entry name" value="alpha/beta hydrolase"/>
    <property type="match status" value="1"/>
</dbReference>
<dbReference type="RefSeq" id="WP_148069231.1">
    <property type="nucleotide sequence ID" value="NZ_VRZA01000005.1"/>
</dbReference>
<reference evidence="2 3" key="1">
    <citation type="submission" date="2019-08" db="EMBL/GenBank/DDBJ databases">
        <title>Parahaliea maris sp. nov., isolated from the surface seawater.</title>
        <authorList>
            <person name="Liu Y."/>
        </authorList>
    </citation>
    <scope>NUCLEOTIDE SEQUENCE [LARGE SCALE GENOMIC DNA]</scope>
    <source>
        <strain evidence="2 3">HSLHS9</strain>
    </source>
</reference>
<dbReference type="Proteomes" id="UP000321039">
    <property type="component" value="Unassembled WGS sequence"/>
</dbReference>
<name>A0A5C8ZWL3_9GAMM</name>
<dbReference type="PANTHER" id="PTHR43194">
    <property type="entry name" value="HYDROLASE ALPHA/BETA FOLD FAMILY"/>
    <property type="match status" value="1"/>
</dbReference>
<dbReference type="InterPro" id="IPR050228">
    <property type="entry name" value="Carboxylesterase_BioH"/>
</dbReference>